<keyword evidence="1" id="KW-0472">Membrane</keyword>
<sequence>MENTRKLIQILTRIQIISSIFWVILLIVCYQVLGESNKEISLILICGFFIEFLLISSSKNKLKKKSQKITNGNTVYNP</sequence>
<keyword evidence="1" id="KW-0812">Transmembrane</keyword>
<dbReference type="AlphaFoldDB" id="A0A1I6NQS4"/>
<dbReference type="OrthoDB" id="1453503at2"/>
<evidence type="ECO:0000256" key="1">
    <source>
        <dbReference type="SAM" id="Phobius"/>
    </source>
</evidence>
<name>A0A1I6NQS4_9FLAO</name>
<protein>
    <submittedName>
        <fullName evidence="2">Uncharacterized protein</fullName>
    </submittedName>
</protein>
<evidence type="ECO:0000313" key="3">
    <source>
        <dbReference type="Proteomes" id="UP000199312"/>
    </source>
</evidence>
<dbReference type="Proteomes" id="UP000199312">
    <property type="component" value="Unassembled WGS sequence"/>
</dbReference>
<organism evidence="2 3">
    <name type="scientific">Lutibacter maritimus</name>
    <dbReference type="NCBI Taxonomy" id="593133"/>
    <lineage>
        <taxon>Bacteria</taxon>
        <taxon>Pseudomonadati</taxon>
        <taxon>Bacteroidota</taxon>
        <taxon>Flavobacteriia</taxon>
        <taxon>Flavobacteriales</taxon>
        <taxon>Flavobacteriaceae</taxon>
        <taxon>Lutibacter</taxon>
    </lineage>
</organism>
<accession>A0A1I6NQS4</accession>
<keyword evidence="3" id="KW-1185">Reference proteome</keyword>
<gene>
    <name evidence="2" type="ORF">SAMN04488006_0422</name>
</gene>
<keyword evidence="1" id="KW-1133">Transmembrane helix</keyword>
<evidence type="ECO:0000313" key="2">
    <source>
        <dbReference type="EMBL" id="SFS30336.1"/>
    </source>
</evidence>
<dbReference type="EMBL" id="FOZP01000001">
    <property type="protein sequence ID" value="SFS30336.1"/>
    <property type="molecule type" value="Genomic_DNA"/>
</dbReference>
<dbReference type="STRING" id="593133.SAMN04488006_0422"/>
<proteinExistence type="predicted"/>
<feature type="transmembrane region" description="Helical" evidence="1">
    <location>
        <begin position="12"/>
        <end position="34"/>
    </location>
</feature>
<feature type="transmembrane region" description="Helical" evidence="1">
    <location>
        <begin position="40"/>
        <end position="58"/>
    </location>
</feature>
<reference evidence="3" key="1">
    <citation type="submission" date="2016-10" db="EMBL/GenBank/DDBJ databases">
        <authorList>
            <person name="Varghese N."/>
            <person name="Submissions S."/>
        </authorList>
    </citation>
    <scope>NUCLEOTIDE SEQUENCE [LARGE SCALE GENOMIC DNA]</scope>
    <source>
        <strain evidence="3">DSM 24450</strain>
    </source>
</reference>